<evidence type="ECO:0000256" key="2">
    <source>
        <dbReference type="ARBA" id="ARBA00022576"/>
    </source>
</evidence>
<dbReference type="InterPro" id="IPR015424">
    <property type="entry name" value="PyrdxlP-dep_Trfase"/>
</dbReference>
<gene>
    <name evidence="5" type="primary">dapL_2</name>
    <name evidence="5" type="ORF">NCTC9617_00454</name>
</gene>
<dbReference type="GO" id="GO:0030170">
    <property type="term" value="F:pyridoxal phosphate binding"/>
    <property type="evidence" value="ECO:0007669"/>
    <property type="project" value="InterPro"/>
</dbReference>
<protein>
    <submittedName>
        <fullName evidence="5">Aspartate aminotransferase</fullName>
        <ecNumber evidence="5">2.6.1.83</ecNumber>
    </submittedName>
</protein>
<reference evidence="5 6" key="1">
    <citation type="submission" date="2018-06" db="EMBL/GenBank/DDBJ databases">
        <authorList>
            <consortium name="Pathogen Informatics"/>
            <person name="Doyle S."/>
        </authorList>
    </citation>
    <scope>NUCLEOTIDE SEQUENCE [LARGE SCALE GENOMIC DNA]</scope>
    <source>
        <strain evidence="5 6">NCTC9617</strain>
    </source>
</reference>
<dbReference type="InterPro" id="IPR015421">
    <property type="entry name" value="PyrdxlP-dep_Trfase_major"/>
</dbReference>
<organism evidence="5 6">
    <name type="scientific">Klebsiella pneumoniae</name>
    <dbReference type="NCBI Taxonomy" id="573"/>
    <lineage>
        <taxon>Bacteria</taxon>
        <taxon>Pseudomonadati</taxon>
        <taxon>Pseudomonadota</taxon>
        <taxon>Gammaproteobacteria</taxon>
        <taxon>Enterobacterales</taxon>
        <taxon>Enterobacteriaceae</taxon>
        <taxon>Klebsiella/Raoultella group</taxon>
        <taxon>Klebsiella</taxon>
        <taxon>Klebsiella pneumoniae complex</taxon>
    </lineage>
</organism>
<dbReference type="Proteomes" id="UP000255167">
    <property type="component" value="Unassembled WGS sequence"/>
</dbReference>
<dbReference type="Gene3D" id="3.40.640.10">
    <property type="entry name" value="Type I PLP-dependent aspartate aminotransferase-like (Major domain)"/>
    <property type="match status" value="1"/>
</dbReference>
<sequence length="107" mass="12018">MPDFTASPLVDALEENLFSLLEKLAAEVNTEALPLIDLSSGSPDQPTPPEVIDSLQSAIHRRENHGYPSFWGKPQVREAIARFYRRQYDVELDPHSEVAVFQGRISV</sequence>
<accession>A0A378F3J3</accession>
<evidence type="ECO:0000259" key="4">
    <source>
        <dbReference type="Pfam" id="PF00155"/>
    </source>
</evidence>
<name>A0A378F3J3_KLEPN</name>
<evidence type="ECO:0000256" key="3">
    <source>
        <dbReference type="ARBA" id="ARBA00022679"/>
    </source>
</evidence>
<dbReference type="GO" id="GO:0010285">
    <property type="term" value="F:L,L-diaminopimelate aminotransferase activity"/>
    <property type="evidence" value="ECO:0007669"/>
    <property type="project" value="UniProtKB-EC"/>
</dbReference>
<dbReference type="InterPro" id="IPR050881">
    <property type="entry name" value="LL-DAP_aminotransferase"/>
</dbReference>
<proteinExistence type="predicted"/>
<dbReference type="EC" id="2.6.1.83" evidence="5"/>
<comment type="cofactor">
    <cofactor evidence="1">
        <name>pyridoxal 5'-phosphate</name>
        <dbReference type="ChEBI" id="CHEBI:597326"/>
    </cofactor>
</comment>
<dbReference type="InterPro" id="IPR004839">
    <property type="entry name" value="Aminotransferase_I/II_large"/>
</dbReference>
<dbReference type="Gene3D" id="3.90.1150.10">
    <property type="entry name" value="Aspartate Aminotransferase, domain 1"/>
    <property type="match status" value="1"/>
</dbReference>
<dbReference type="Pfam" id="PF00155">
    <property type="entry name" value="Aminotran_1_2"/>
    <property type="match status" value="1"/>
</dbReference>
<dbReference type="AlphaFoldDB" id="A0A378F3J3"/>
<keyword evidence="3 5" id="KW-0808">Transferase</keyword>
<evidence type="ECO:0000313" key="6">
    <source>
        <dbReference type="Proteomes" id="UP000255167"/>
    </source>
</evidence>
<dbReference type="PANTHER" id="PTHR42832">
    <property type="entry name" value="AMINO ACID AMINOTRANSFERASE"/>
    <property type="match status" value="1"/>
</dbReference>
<evidence type="ECO:0000256" key="1">
    <source>
        <dbReference type="ARBA" id="ARBA00001933"/>
    </source>
</evidence>
<evidence type="ECO:0000313" key="5">
    <source>
        <dbReference type="EMBL" id="STW38935.1"/>
    </source>
</evidence>
<dbReference type="InterPro" id="IPR015422">
    <property type="entry name" value="PyrdxlP-dep_Trfase_small"/>
</dbReference>
<keyword evidence="2 5" id="KW-0032">Aminotransferase</keyword>
<dbReference type="PANTHER" id="PTHR42832:SF3">
    <property type="entry name" value="L-GLUTAMINE--4-(METHYLSULFANYL)-2-OXOBUTANOATE AMINOTRANSFERASE"/>
    <property type="match status" value="1"/>
</dbReference>
<feature type="domain" description="Aminotransferase class I/classII large" evidence="4">
    <location>
        <begin position="35"/>
        <end position="103"/>
    </location>
</feature>
<dbReference type="SUPFAM" id="SSF53383">
    <property type="entry name" value="PLP-dependent transferases"/>
    <property type="match status" value="1"/>
</dbReference>
<dbReference type="EMBL" id="UGNC01000004">
    <property type="protein sequence ID" value="STW38935.1"/>
    <property type="molecule type" value="Genomic_DNA"/>
</dbReference>